<evidence type="ECO:0000256" key="10">
    <source>
        <dbReference type="PIRSR" id="PIRSR601621-3"/>
    </source>
</evidence>
<keyword evidence="9 12" id="KW-0106">Calcium</keyword>
<dbReference type="GO" id="GO:0034599">
    <property type="term" value="P:cellular response to oxidative stress"/>
    <property type="evidence" value="ECO:0007669"/>
    <property type="project" value="InterPro"/>
</dbReference>
<dbReference type="GO" id="GO:0004601">
    <property type="term" value="F:peroxidase activity"/>
    <property type="evidence" value="ECO:0007669"/>
    <property type="project" value="UniProtKB-KW"/>
</dbReference>
<keyword evidence="12" id="KW-0732">Signal</keyword>
<keyword evidence="4 9" id="KW-0479">Metal-binding</keyword>
<dbReference type="PRINTS" id="PR00462">
    <property type="entry name" value="LIGNINASE"/>
</dbReference>
<comment type="cofactor">
    <cofactor evidence="9 12">
        <name>Ca(2+)</name>
        <dbReference type="ChEBI" id="CHEBI:29108"/>
    </cofactor>
    <text evidence="9 12">Binds 2 calcium ions per subunit.</text>
</comment>
<feature type="signal peptide" evidence="12">
    <location>
        <begin position="1"/>
        <end position="16"/>
    </location>
</feature>
<dbReference type="InterPro" id="IPR002016">
    <property type="entry name" value="Haem_peroxidase"/>
</dbReference>
<feature type="chain" id="PRO_5042317322" description="Peroxidase" evidence="12">
    <location>
        <begin position="17"/>
        <end position="391"/>
    </location>
</feature>
<evidence type="ECO:0000256" key="4">
    <source>
        <dbReference type="ARBA" id="ARBA00022723"/>
    </source>
</evidence>
<evidence type="ECO:0000256" key="6">
    <source>
        <dbReference type="ARBA" id="ARBA00023004"/>
    </source>
</evidence>
<feature type="domain" description="Plant heme peroxidase family profile" evidence="13">
    <location>
        <begin position="136"/>
        <end position="344"/>
    </location>
</feature>
<keyword evidence="6 9" id="KW-0408">Iron</keyword>
<evidence type="ECO:0000256" key="9">
    <source>
        <dbReference type="PIRSR" id="PIRSR601621-2"/>
    </source>
</evidence>
<evidence type="ECO:0000256" key="2">
    <source>
        <dbReference type="ARBA" id="ARBA00022559"/>
    </source>
</evidence>
<dbReference type="PANTHER" id="PTHR31356">
    <property type="entry name" value="THYLAKOID LUMENAL 29 KDA PROTEIN, CHLOROPLASTIC-RELATED"/>
    <property type="match status" value="1"/>
</dbReference>
<evidence type="ECO:0000256" key="11">
    <source>
        <dbReference type="PIRSR" id="PIRSR601621-4"/>
    </source>
</evidence>
<feature type="binding site" description="axial binding residue" evidence="9">
    <location>
        <position position="246"/>
    </location>
    <ligand>
        <name>heme b</name>
        <dbReference type="ChEBI" id="CHEBI:60344"/>
    </ligand>
    <ligandPart>
        <name>Fe</name>
        <dbReference type="ChEBI" id="CHEBI:18248"/>
    </ligandPart>
</feature>
<feature type="disulfide bond" evidence="11">
    <location>
        <begin position="88"/>
        <end position="340"/>
    </location>
</feature>
<comment type="caution">
    <text evidence="14">The sequence shown here is derived from an EMBL/GenBank/DDBJ whole genome shotgun (WGS) entry which is preliminary data.</text>
</comment>
<feature type="binding site" evidence="9">
    <location>
        <position position="265"/>
    </location>
    <ligand>
        <name>Ca(2+)</name>
        <dbReference type="ChEBI" id="CHEBI:29108"/>
        <label>2</label>
    </ligand>
</feature>
<feature type="binding site" evidence="9">
    <location>
        <position position="263"/>
    </location>
    <ligand>
        <name>Ca(2+)</name>
        <dbReference type="ChEBI" id="CHEBI:29108"/>
        <label>2</label>
    </ligand>
</feature>
<dbReference type="GO" id="GO:0046872">
    <property type="term" value="F:metal ion binding"/>
    <property type="evidence" value="ECO:0007669"/>
    <property type="project" value="UniProtKB-UniRule"/>
</dbReference>
<comment type="cofactor">
    <cofactor evidence="9">
        <name>heme b</name>
        <dbReference type="ChEBI" id="CHEBI:60344"/>
    </cofactor>
    <text evidence="9">Binds 1 heme b (iron(II)-protoporphyrin IX) group per subunit.</text>
</comment>
<dbReference type="GO" id="GO:0000302">
    <property type="term" value="P:response to reactive oxygen species"/>
    <property type="evidence" value="ECO:0007669"/>
    <property type="project" value="TreeGrafter"/>
</dbReference>
<reference evidence="14" key="1">
    <citation type="submission" date="2023-06" db="EMBL/GenBank/DDBJ databases">
        <title>Genome-scale phylogeny and comparative genomics of the fungal order Sordariales.</title>
        <authorList>
            <consortium name="Lawrence Berkeley National Laboratory"/>
            <person name="Hensen N."/>
            <person name="Bonometti L."/>
            <person name="Westerberg I."/>
            <person name="Brannstrom I.O."/>
            <person name="Guillou S."/>
            <person name="Cros-Aarteil S."/>
            <person name="Calhoun S."/>
            <person name="Haridas S."/>
            <person name="Kuo A."/>
            <person name="Mondo S."/>
            <person name="Pangilinan J."/>
            <person name="Riley R."/>
            <person name="Labutti K."/>
            <person name="Andreopoulos B."/>
            <person name="Lipzen A."/>
            <person name="Chen C."/>
            <person name="Yanf M."/>
            <person name="Daum C."/>
            <person name="Ng V."/>
            <person name="Clum A."/>
            <person name="Steindorff A."/>
            <person name="Ohm R."/>
            <person name="Martin F."/>
            <person name="Silar P."/>
            <person name="Natvig D."/>
            <person name="Lalanne C."/>
            <person name="Gautier V."/>
            <person name="Ament-Velasquez S.L."/>
            <person name="Kruys A."/>
            <person name="Hutchinson M.I."/>
            <person name="Powell A.J."/>
            <person name="Barry K."/>
            <person name="Miller A.N."/>
            <person name="Grigoriev I.V."/>
            <person name="Debuchy R."/>
            <person name="Gladieux P."/>
            <person name="Thoren M.H."/>
            <person name="Johannesson H."/>
        </authorList>
    </citation>
    <scope>NUCLEOTIDE SEQUENCE</scope>
    <source>
        <strain evidence="14">PSN4</strain>
    </source>
</reference>
<dbReference type="EC" id="1.11.1.-" evidence="12"/>
<dbReference type="Pfam" id="PF00141">
    <property type="entry name" value="peroxidase"/>
    <property type="match status" value="1"/>
</dbReference>
<sequence length="391" mass="42393">MKVWVLVASLAGSAVAFPSLKDLQAAVSRRQFSGSTELLGDLATLPPGELSDVGKEIKAILLGHTEGRSSEGYRAPAFDSPQCRKDECCVWKYIADELYSLMHDDATDTCNDFARGAIRMGFHDAAAWDKTSPWGGADGSLLLSNELTRQENIAMTGVGARMKAIYDKYTSYGISMADLLQAGAKVGVLACPGGPRIRMFVGRPEDKTPAPVGLLPPVFFTADQLIDLFANKTVSPGGLVALIGAHTASRNHSAASTVAPPQDRTPGKWDTEYFSEQLRPNASAGVFRFPSDVSLAQSPRTGPVFHQFSAAKGAWDEAYAKEYIRMSLMGVKKINTLRECSKVLPKAANKLEPDEPEPSSTPSRRLPLRRRFPVSNSFRNTVSLPQILVFL</sequence>
<dbReference type="GO" id="GO:0020037">
    <property type="term" value="F:heme binding"/>
    <property type="evidence" value="ECO:0007669"/>
    <property type="project" value="UniProtKB-UniRule"/>
</dbReference>
<dbReference type="EMBL" id="MU839858">
    <property type="protein sequence ID" value="KAK1749467.1"/>
    <property type="molecule type" value="Genomic_DNA"/>
</dbReference>
<keyword evidence="11" id="KW-1015">Disulfide bond</keyword>
<dbReference type="InterPro" id="IPR019794">
    <property type="entry name" value="Peroxidases_AS"/>
</dbReference>
<protein>
    <recommendedName>
        <fullName evidence="12">Peroxidase</fullName>
        <ecNumber evidence="12">1.11.1.-</ecNumber>
    </recommendedName>
</protein>
<name>A0AAJ0B3E5_9PEZI</name>
<feature type="binding site" evidence="9">
    <location>
        <position position="247"/>
    </location>
    <ligand>
        <name>Ca(2+)</name>
        <dbReference type="ChEBI" id="CHEBI:29108"/>
        <label>2</label>
    </ligand>
</feature>
<keyword evidence="5 12" id="KW-0560">Oxidoreductase</keyword>
<dbReference type="InterPro" id="IPR044831">
    <property type="entry name" value="Ccp1-like"/>
</dbReference>
<evidence type="ECO:0000256" key="1">
    <source>
        <dbReference type="ARBA" id="ARBA00006089"/>
    </source>
</evidence>
<evidence type="ECO:0000259" key="13">
    <source>
        <dbReference type="PROSITE" id="PS50873"/>
    </source>
</evidence>
<feature type="binding site" evidence="9">
    <location>
        <position position="140"/>
    </location>
    <ligand>
        <name>Ca(2+)</name>
        <dbReference type="ChEBI" id="CHEBI:29108"/>
        <label>1</label>
    </ligand>
</feature>
<dbReference type="InterPro" id="IPR001621">
    <property type="entry name" value="Ligninase"/>
</dbReference>
<evidence type="ECO:0000313" key="15">
    <source>
        <dbReference type="Proteomes" id="UP001239445"/>
    </source>
</evidence>
<dbReference type="Gene3D" id="1.10.520.10">
    <property type="match status" value="1"/>
</dbReference>
<comment type="similarity">
    <text evidence="1 12">Belongs to the peroxidase family. Ligninase subfamily.</text>
</comment>
<dbReference type="Proteomes" id="UP001239445">
    <property type="component" value="Unassembled WGS sequence"/>
</dbReference>
<feature type="disulfide bond" evidence="11">
    <location>
        <begin position="110"/>
        <end position="191"/>
    </location>
</feature>
<gene>
    <name evidence="14" type="ORF">QBC47DRAFT_455794</name>
</gene>
<feature type="active site" description="Proton acceptor" evidence="8">
    <location>
        <position position="123"/>
    </location>
</feature>
<dbReference type="InterPro" id="IPR010255">
    <property type="entry name" value="Haem_peroxidase_sf"/>
</dbReference>
<keyword evidence="3 9" id="KW-0349">Heme</keyword>
<feature type="binding site" evidence="9">
    <location>
        <position position="270"/>
    </location>
    <ligand>
        <name>Ca(2+)</name>
        <dbReference type="ChEBI" id="CHEBI:29108"/>
        <label>2</label>
    </ligand>
</feature>
<dbReference type="SUPFAM" id="SSF48113">
    <property type="entry name" value="Heme-dependent peroxidases"/>
    <property type="match status" value="1"/>
</dbReference>
<feature type="binding site" evidence="9">
    <location>
        <position position="136"/>
    </location>
    <ligand>
        <name>Ca(2+)</name>
        <dbReference type="ChEBI" id="CHEBI:29108"/>
        <label>1</label>
    </ligand>
</feature>
<keyword evidence="2 12" id="KW-0575">Peroxidase</keyword>
<evidence type="ECO:0000256" key="8">
    <source>
        <dbReference type="PIRSR" id="PIRSR601621-1"/>
    </source>
</evidence>
<dbReference type="GO" id="GO:0042744">
    <property type="term" value="P:hydrogen peroxide catabolic process"/>
    <property type="evidence" value="ECO:0007669"/>
    <property type="project" value="TreeGrafter"/>
</dbReference>
<evidence type="ECO:0000256" key="7">
    <source>
        <dbReference type="ARBA" id="ARBA00023180"/>
    </source>
</evidence>
<evidence type="ECO:0000256" key="12">
    <source>
        <dbReference type="RuleBase" id="RU363051"/>
    </source>
</evidence>
<proteinExistence type="inferred from homology"/>
<evidence type="ECO:0000256" key="5">
    <source>
        <dbReference type="ARBA" id="ARBA00023002"/>
    </source>
</evidence>
<feature type="binding site" evidence="9">
    <location>
        <position position="124"/>
    </location>
    <ligand>
        <name>Ca(2+)</name>
        <dbReference type="ChEBI" id="CHEBI:29108"/>
        <label>1</label>
    </ligand>
</feature>
<dbReference type="PANTHER" id="PTHR31356:SF66">
    <property type="entry name" value="CATALASE-PEROXIDASE"/>
    <property type="match status" value="1"/>
</dbReference>
<dbReference type="AlphaFoldDB" id="A0AAJ0B3E5"/>
<dbReference type="PROSITE" id="PS00436">
    <property type="entry name" value="PEROXIDASE_2"/>
    <property type="match status" value="1"/>
</dbReference>
<keyword evidence="15" id="KW-1185">Reference proteome</keyword>
<evidence type="ECO:0000313" key="14">
    <source>
        <dbReference type="EMBL" id="KAK1749467.1"/>
    </source>
</evidence>
<keyword evidence="7" id="KW-0325">Glycoprotein</keyword>
<accession>A0AAJ0B3E5</accession>
<evidence type="ECO:0000256" key="3">
    <source>
        <dbReference type="ARBA" id="ARBA00022617"/>
    </source>
</evidence>
<dbReference type="Gene3D" id="1.10.420.10">
    <property type="entry name" value="Peroxidase, domain 2"/>
    <property type="match status" value="1"/>
</dbReference>
<feature type="site" description="Transition state stabilizer" evidence="10">
    <location>
        <position position="119"/>
    </location>
</feature>
<dbReference type="PRINTS" id="PR00458">
    <property type="entry name" value="PEROXIDASE"/>
</dbReference>
<dbReference type="PROSITE" id="PS50873">
    <property type="entry name" value="PEROXIDASE_4"/>
    <property type="match status" value="1"/>
</dbReference>
<organism evidence="14 15">
    <name type="scientific">Echria macrotheca</name>
    <dbReference type="NCBI Taxonomy" id="438768"/>
    <lineage>
        <taxon>Eukaryota</taxon>
        <taxon>Fungi</taxon>
        <taxon>Dikarya</taxon>
        <taxon>Ascomycota</taxon>
        <taxon>Pezizomycotina</taxon>
        <taxon>Sordariomycetes</taxon>
        <taxon>Sordariomycetidae</taxon>
        <taxon>Sordariales</taxon>
        <taxon>Schizotheciaceae</taxon>
        <taxon>Echria</taxon>
    </lineage>
</organism>
<feature type="binding site" evidence="9">
    <location>
        <position position="138"/>
    </location>
    <ligand>
        <name>Ca(2+)</name>
        <dbReference type="ChEBI" id="CHEBI:29108"/>
        <label>1</label>
    </ligand>
</feature>